<gene>
    <name evidence="2" type="ORF">PHYSODRAFT_448128</name>
</gene>
<evidence type="ECO:0000256" key="1">
    <source>
        <dbReference type="SAM" id="MobiDB-lite"/>
    </source>
</evidence>
<accession>G4Z9D7</accession>
<dbReference type="GeneID" id="20652854"/>
<feature type="region of interest" description="Disordered" evidence="1">
    <location>
        <begin position="202"/>
        <end position="239"/>
    </location>
</feature>
<keyword evidence="3" id="KW-1185">Reference proteome</keyword>
<dbReference type="AlphaFoldDB" id="G4Z9D7"/>
<organism evidence="2 3">
    <name type="scientific">Phytophthora sojae (strain P6497)</name>
    <name type="common">Soybean stem and root rot agent</name>
    <name type="synonym">Phytophthora megasperma f. sp. glycines</name>
    <dbReference type="NCBI Taxonomy" id="1094619"/>
    <lineage>
        <taxon>Eukaryota</taxon>
        <taxon>Sar</taxon>
        <taxon>Stramenopiles</taxon>
        <taxon>Oomycota</taxon>
        <taxon>Peronosporomycetes</taxon>
        <taxon>Peronosporales</taxon>
        <taxon>Peronosporaceae</taxon>
        <taxon>Phytophthora</taxon>
    </lineage>
</organism>
<evidence type="ECO:0000313" key="3">
    <source>
        <dbReference type="Proteomes" id="UP000002640"/>
    </source>
</evidence>
<reference evidence="2 3" key="1">
    <citation type="journal article" date="2006" name="Science">
        <title>Phytophthora genome sequences uncover evolutionary origins and mechanisms of pathogenesis.</title>
        <authorList>
            <person name="Tyler B.M."/>
            <person name="Tripathy S."/>
            <person name="Zhang X."/>
            <person name="Dehal P."/>
            <person name="Jiang R.H."/>
            <person name="Aerts A."/>
            <person name="Arredondo F.D."/>
            <person name="Baxter L."/>
            <person name="Bensasson D."/>
            <person name="Beynon J.L."/>
            <person name="Chapman J."/>
            <person name="Damasceno C.M."/>
            <person name="Dorrance A.E."/>
            <person name="Dou D."/>
            <person name="Dickerman A.W."/>
            <person name="Dubchak I.L."/>
            <person name="Garbelotto M."/>
            <person name="Gijzen M."/>
            <person name="Gordon S.G."/>
            <person name="Govers F."/>
            <person name="Grunwald N.J."/>
            <person name="Huang W."/>
            <person name="Ivors K.L."/>
            <person name="Jones R.W."/>
            <person name="Kamoun S."/>
            <person name="Krampis K."/>
            <person name="Lamour K.H."/>
            <person name="Lee M.K."/>
            <person name="McDonald W.H."/>
            <person name="Medina M."/>
            <person name="Meijer H.J."/>
            <person name="Nordberg E.K."/>
            <person name="Maclean D.J."/>
            <person name="Ospina-Giraldo M.D."/>
            <person name="Morris P.F."/>
            <person name="Phuntumart V."/>
            <person name="Putnam N.H."/>
            <person name="Rash S."/>
            <person name="Rose J.K."/>
            <person name="Sakihama Y."/>
            <person name="Salamov A.A."/>
            <person name="Savidor A."/>
            <person name="Scheuring C.F."/>
            <person name="Smith B.M."/>
            <person name="Sobral B.W."/>
            <person name="Terry A."/>
            <person name="Torto-Alalibo T.A."/>
            <person name="Win J."/>
            <person name="Xu Z."/>
            <person name="Zhang H."/>
            <person name="Grigoriev I.V."/>
            <person name="Rokhsar D.S."/>
            <person name="Boore J.L."/>
        </authorList>
    </citation>
    <scope>NUCLEOTIDE SEQUENCE [LARGE SCALE GENOMIC DNA]</scope>
    <source>
        <strain evidence="2 3">P6497</strain>
    </source>
</reference>
<name>G4Z9D7_PHYSP</name>
<dbReference type="RefSeq" id="XP_009524655.1">
    <property type="nucleotide sequence ID" value="XM_009526360.1"/>
</dbReference>
<feature type="non-terminal residue" evidence="2">
    <location>
        <position position="1"/>
    </location>
</feature>
<sequence length="251" mass="28749">AFVEDIQVLLFDEDLQQFNETVAEESILWPTTVALVEIHCPDGTRGVILDDMSALKKTRNVSVREYTRSFRKLGRMLNYITDNEAIPTSDVIRMYKSGMPIDWQIELNRLSRSWEYNDLVHQFELIERNEQEEVVLRNGGRGLRSCSGQSAQQQQKDKNLGRGQAPRQNNQSSQPRGQPRQHRNDGNHGKYCKFCKRNNHTDAECFRNPDSPAYRPRRPNNRGSGTNSIHNNGGSGNDRAFAAMQEQVAEL</sequence>
<dbReference type="EMBL" id="JH159153">
    <property type="protein sequence ID" value="EGZ21938.1"/>
    <property type="molecule type" value="Genomic_DNA"/>
</dbReference>
<dbReference type="KEGG" id="psoj:PHYSODRAFT_448128"/>
<dbReference type="OMA" id="RSWEYND"/>
<protein>
    <recommendedName>
        <fullName evidence="4">Retrotransposon gag domain-containing protein</fullName>
    </recommendedName>
</protein>
<feature type="region of interest" description="Disordered" evidence="1">
    <location>
        <begin position="142"/>
        <end position="190"/>
    </location>
</feature>
<proteinExistence type="predicted"/>
<feature type="compositionally biased region" description="Polar residues" evidence="1">
    <location>
        <begin position="221"/>
        <end position="232"/>
    </location>
</feature>
<dbReference type="Proteomes" id="UP000002640">
    <property type="component" value="Unassembled WGS sequence"/>
</dbReference>
<dbReference type="InParanoid" id="G4Z9D7"/>
<evidence type="ECO:0008006" key="4">
    <source>
        <dbReference type="Google" id="ProtNLM"/>
    </source>
</evidence>
<feature type="non-terminal residue" evidence="2">
    <location>
        <position position="251"/>
    </location>
</feature>
<feature type="compositionally biased region" description="Polar residues" evidence="1">
    <location>
        <begin position="166"/>
        <end position="176"/>
    </location>
</feature>
<evidence type="ECO:0000313" key="2">
    <source>
        <dbReference type="EMBL" id="EGZ21938.1"/>
    </source>
</evidence>